<proteinExistence type="predicted"/>
<name>A0A6G1J138_9PLEO</name>
<keyword evidence="2" id="KW-1185">Reference proteome</keyword>
<reference evidence="1" key="1">
    <citation type="journal article" date="2020" name="Stud. Mycol.">
        <title>101 Dothideomycetes genomes: a test case for predicting lifestyles and emergence of pathogens.</title>
        <authorList>
            <person name="Haridas S."/>
            <person name="Albert R."/>
            <person name="Binder M."/>
            <person name="Bloem J."/>
            <person name="Labutti K."/>
            <person name="Salamov A."/>
            <person name="Andreopoulos B."/>
            <person name="Baker S."/>
            <person name="Barry K."/>
            <person name="Bills G."/>
            <person name="Bluhm B."/>
            <person name="Cannon C."/>
            <person name="Castanera R."/>
            <person name="Culley D."/>
            <person name="Daum C."/>
            <person name="Ezra D."/>
            <person name="Gonzalez J."/>
            <person name="Henrissat B."/>
            <person name="Kuo A."/>
            <person name="Liang C."/>
            <person name="Lipzen A."/>
            <person name="Lutzoni F."/>
            <person name="Magnuson J."/>
            <person name="Mondo S."/>
            <person name="Nolan M."/>
            <person name="Ohm R."/>
            <person name="Pangilinan J."/>
            <person name="Park H.-J."/>
            <person name="Ramirez L."/>
            <person name="Alfaro M."/>
            <person name="Sun H."/>
            <person name="Tritt A."/>
            <person name="Yoshinaga Y."/>
            <person name="Zwiers L.-H."/>
            <person name="Turgeon B."/>
            <person name="Goodwin S."/>
            <person name="Spatafora J."/>
            <person name="Crous P."/>
            <person name="Grigoriev I."/>
        </authorList>
    </citation>
    <scope>NUCLEOTIDE SEQUENCE</scope>
    <source>
        <strain evidence="1">CBS 122367</strain>
    </source>
</reference>
<organism evidence="1 2">
    <name type="scientific">Lentithecium fluviatile CBS 122367</name>
    <dbReference type="NCBI Taxonomy" id="1168545"/>
    <lineage>
        <taxon>Eukaryota</taxon>
        <taxon>Fungi</taxon>
        <taxon>Dikarya</taxon>
        <taxon>Ascomycota</taxon>
        <taxon>Pezizomycotina</taxon>
        <taxon>Dothideomycetes</taxon>
        <taxon>Pleosporomycetidae</taxon>
        <taxon>Pleosporales</taxon>
        <taxon>Massarineae</taxon>
        <taxon>Lentitheciaceae</taxon>
        <taxon>Lentithecium</taxon>
    </lineage>
</organism>
<evidence type="ECO:0008006" key="3">
    <source>
        <dbReference type="Google" id="ProtNLM"/>
    </source>
</evidence>
<dbReference type="Proteomes" id="UP000799291">
    <property type="component" value="Unassembled WGS sequence"/>
</dbReference>
<evidence type="ECO:0000313" key="1">
    <source>
        <dbReference type="EMBL" id="KAF2683910.1"/>
    </source>
</evidence>
<dbReference type="EMBL" id="MU005582">
    <property type="protein sequence ID" value="KAF2683910.1"/>
    <property type="molecule type" value="Genomic_DNA"/>
</dbReference>
<evidence type="ECO:0000313" key="2">
    <source>
        <dbReference type="Proteomes" id="UP000799291"/>
    </source>
</evidence>
<gene>
    <name evidence="1" type="ORF">K458DRAFT_367203</name>
</gene>
<sequence length="263" mass="28454">MEYSPAMSTRSDFSDMDDEALELYLASCVPLSNLPTPPPAKEQHPLLPTSLPTPPLDASEFHHAPELEVYATHLANLVPRNVSSRTPDVAVIQGLLGRAGLPVDVVAFAGCVLDALSSRFGGAWREVCGGADSSLHSFSFGYDIWHRSTASPSPDLIVLSALALAYGFMDDRGRSNSHWARIEAAGRFEAKDVEATKMCILRDTDYGLFRISDAMVRKRCRDLQRACDFAVPGWRPKLALSTGTGALGVAVWVNGVQTPEPSP</sequence>
<dbReference type="AlphaFoldDB" id="A0A6G1J138"/>
<dbReference type="OrthoDB" id="3877279at2759"/>
<accession>A0A6G1J138</accession>
<protein>
    <recommendedName>
        <fullName evidence="3">Cyclin N-terminal domain-containing protein</fullName>
    </recommendedName>
</protein>